<reference evidence="1 2" key="1">
    <citation type="submission" date="2019-03" db="EMBL/GenBank/DDBJ databases">
        <authorList>
            <person name="Kox A.R. M."/>
        </authorList>
    </citation>
    <scope>NUCLEOTIDE SEQUENCE [LARGE SCALE GENOMIC DNA]</scope>
    <source>
        <strain evidence="1">MTUNDRAET4 annotated genome</strain>
    </source>
</reference>
<accession>A0A4U8YTJ2</accession>
<evidence type="ECO:0000313" key="1">
    <source>
        <dbReference type="EMBL" id="VFU07027.1"/>
    </source>
</evidence>
<name>A0A4U8YTJ2_METTU</name>
<dbReference type="EMBL" id="LR536450">
    <property type="protein sequence ID" value="VFU07027.1"/>
    <property type="molecule type" value="Genomic_DNA"/>
</dbReference>
<dbReference type="AlphaFoldDB" id="A0A4U8YTJ2"/>
<gene>
    <name evidence="1" type="ORF">MTUNDRAET4_0134</name>
</gene>
<dbReference type="KEGG" id="mtun:MTUNDRAET4_0134"/>
<sequence length="100" mass="11317">MFEPKLAARPLGASFGRPEMQATQYRNVSLVFPGDRRPAEPPDLIGSDEHSVCLHCAATSTQKAVHLKRRLWRCFRPYGMTAREQTSSRKRRSRGCLDGD</sequence>
<protein>
    <submittedName>
        <fullName evidence="1">Uncharacterized protein</fullName>
    </submittedName>
</protein>
<organism evidence="1 2">
    <name type="scientific">Methylocella tundrae</name>
    <dbReference type="NCBI Taxonomy" id="227605"/>
    <lineage>
        <taxon>Bacteria</taxon>
        <taxon>Pseudomonadati</taxon>
        <taxon>Pseudomonadota</taxon>
        <taxon>Alphaproteobacteria</taxon>
        <taxon>Hyphomicrobiales</taxon>
        <taxon>Beijerinckiaceae</taxon>
        <taxon>Methylocella</taxon>
    </lineage>
</organism>
<dbReference type="Proteomes" id="UP000294360">
    <property type="component" value="Chromosome"/>
</dbReference>
<proteinExistence type="predicted"/>
<evidence type="ECO:0000313" key="2">
    <source>
        <dbReference type="Proteomes" id="UP000294360"/>
    </source>
</evidence>